<keyword evidence="2" id="KW-1185">Reference proteome</keyword>
<sequence length="38" mass="4497">MAYRIKGFMVGLISKYLNILIRYAHLPSMRIICLRHGF</sequence>
<name>A0A0K2Y8B8_HELHE</name>
<dbReference type="EMBL" id="CDMK01000001">
    <property type="protein sequence ID" value="CRI33934.1"/>
    <property type="molecule type" value="Genomic_DNA"/>
</dbReference>
<protein>
    <submittedName>
        <fullName evidence="1">Uncharacterized protein</fullName>
    </submittedName>
</protein>
<accession>A0A0K2Y8B8</accession>
<evidence type="ECO:0000313" key="2">
    <source>
        <dbReference type="Proteomes" id="UP000046090"/>
    </source>
</evidence>
<evidence type="ECO:0000313" key="1">
    <source>
        <dbReference type="EMBL" id="CRI33934.1"/>
    </source>
</evidence>
<dbReference type="AlphaFoldDB" id="A0A0K2Y8B8"/>
<organism evidence="1 2">
    <name type="scientific">Helicobacter heilmannii</name>
    <dbReference type="NCBI Taxonomy" id="35817"/>
    <lineage>
        <taxon>Bacteria</taxon>
        <taxon>Pseudomonadati</taxon>
        <taxon>Campylobacterota</taxon>
        <taxon>Epsilonproteobacteria</taxon>
        <taxon>Campylobacterales</taxon>
        <taxon>Helicobacteraceae</taxon>
        <taxon>Helicobacter</taxon>
    </lineage>
</organism>
<proteinExistence type="predicted"/>
<gene>
    <name evidence="1" type="ORF">HHE01_16200</name>
</gene>
<reference evidence="2" key="1">
    <citation type="submission" date="2014-12" db="EMBL/GenBank/DDBJ databases">
        <authorList>
            <person name="Smet A."/>
        </authorList>
    </citation>
    <scope>NUCLEOTIDE SEQUENCE [LARGE SCALE GENOMIC DNA]</scope>
</reference>
<dbReference type="Proteomes" id="UP000046090">
    <property type="component" value="Unassembled WGS sequence"/>
</dbReference>